<dbReference type="InterPro" id="IPR059179">
    <property type="entry name" value="MLKL-like_MCAfunc"/>
</dbReference>
<protein>
    <submittedName>
        <fullName evidence="1">Uncharacterized protein</fullName>
    </submittedName>
</protein>
<dbReference type="Gene3D" id="1.20.930.20">
    <property type="entry name" value="Adaptor protein Cbl, N-terminal domain"/>
    <property type="match status" value="1"/>
</dbReference>
<proteinExistence type="predicted"/>
<reference evidence="1" key="1">
    <citation type="journal article" date="2012" name="Nat. Biotechnol.">
        <title>Reference genome sequence of the model plant Setaria.</title>
        <authorList>
            <person name="Bennetzen J.L."/>
            <person name="Schmutz J."/>
            <person name="Wang H."/>
            <person name="Percifield R."/>
            <person name="Hawkins J."/>
            <person name="Pontaroli A.C."/>
            <person name="Estep M."/>
            <person name="Feng L."/>
            <person name="Vaughn J.N."/>
            <person name="Grimwood J."/>
            <person name="Jenkins J."/>
            <person name="Barry K."/>
            <person name="Lindquist E."/>
            <person name="Hellsten U."/>
            <person name="Deshpande S."/>
            <person name="Wang X."/>
            <person name="Wu X."/>
            <person name="Mitros T."/>
            <person name="Triplett J."/>
            <person name="Yang X."/>
            <person name="Ye C.Y."/>
            <person name="Mauro-Herrera M."/>
            <person name="Wang L."/>
            <person name="Li P."/>
            <person name="Sharma M."/>
            <person name="Sharma R."/>
            <person name="Ronald P.C."/>
            <person name="Panaud O."/>
            <person name="Kellogg E.A."/>
            <person name="Brutnell T.P."/>
            <person name="Doust A.N."/>
            <person name="Tuskan G.A."/>
            <person name="Rokhsar D."/>
            <person name="Devos K.M."/>
        </authorList>
    </citation>
    <scope>NUCLEOTIDE SEQUENCE [LARGE SCALE GENOMIC DNA]</scope>
    <source>
        <strain evidence="1">Yugu1</strain>
    </source>
</reference>
<organism evidence="1">
    <name type="scientific">Setaria italica</name>
    <name type="common">Foxtail millet</name>
    <name type="synonym">Panicum italicum</name>
    <dbReference type="NCBI Taxonomy" id="4555"/>
    <lineage>
        <taxon>Eukaryota</taxon>
        <taxon>Viridiplantae</taxon>
        <taxon>Streptophyta</taxon>
        <taxon>Embryophyta</taxon>
        <taxon>Tracheophyta</taxon>
        <taxon>Spermatophyta</taxon>
        <taxon>Magnoliopsida</taxon>
        <taxon>Liliopsida</taxon>
        <taxon>Poales</taxon>
        <taxon>Poaceae</taxon>
        <taxon>PACMAD clade</taxon>
        <taxon>Panicoideae</taxon>
        <taxon>Panicodae</taxon>
        <taxon>Paniceae</taxon>
        <taxon>Cenchrinae</taxon>
        <taxon>Setaria</taxon>
    </lineage>
</organism>
<evidence type="ECO:0000313" key="1">
    <source>
        <dbReference type="EMBL" id="RCV39435.1"/>
    </source>
</evidence>
<dbReference type="CDD" id="cd21037">
    <property type="entry name" value="MLKL_NTD"/>
    <property type="match status" value="1"/>
</dbReference>
<reference evidence="1" key="2">
    <citation type="submission" date="2015-07" db="EMBL/GenBank/DDBJ databases">
        <authorList>
            <person name="Noorani M."/>
        </authorList>
    </citation>
    <scope>NUCLEOTIDE SEQUENCE</scope>
    <source>
        <strain evidence="1">Yugu1</strain>
    </source>
</reference>
<dbReference type="PANTHER" id="PTHR46604">
    <property type="entry name" value="PROTEIN MID1-COMPLEMENTING ACTIVITY 1"/>
    <property type="match status" value="1"/>
</dbReference>
<dbReference type="AlphaFoldDB" id="A0A368SAG5"/>
<dbReference type="PANTHER" id="PTHR46604:SF12">
    <property type="entry name" value="PROTEIN KINASE DOMAIN-CONTAINING PROTEIN"/>
    <property type="match status" value="1"/>
</dbReference>
<dbReference type="EMBL" id="CM003535">
    <property type="protein sequence ID" value="RCV39435.1"/>
    <property type="molecule type" value="Genomic_DNA"/>
</dbReference>
<gene>
    <name evidence="1" type="ORF">SETIT_8G224500v2</name>
</gene>
<dbReference type="STRING" id="4555.A0A368SAG5"/>
<dbReference type="OrthoDB" id="665077at2759"/>
<sequence>MVVWNGLGQAATLAQLAGVDAGGLISMIIHSAQTVKQNKEECRQLVQDVMDTLRQVHELVTSSQKRNIMYSFCMAGNQAQKFRDVRDRIKLYLELYPMISHIHITYLSCGLYSRLDPSGNQPQALEEVLESFASHPNPDSTYSV</sequence>
<dbReference type="GO" id="GO:0007166">
    <property type="term" value="P:cell surface receptor signaling pathway"/>
    <property type="evidence" value="ECO:0007669"/>
    <property type="project" value="InterPro"/>
</dbReference>
<name>A0A368SAG5_SETIT</name>
<dbReference type="InterPro" id="IPR036537">
    <property type="entry name" value="Adaptor_Cbl_N_dom_sf"/>
</dbReference>
<accession>A0A368SAG5</accession>